<feature type="domain" description="Ig-like" evidence="12">
    <location>
        <begin position="350"/>
        <end position="427"/>
    </location>
</feature>
<dbReference type="InterPro" id="IPR003598">
    <property type="entry name" value="Ig_sub2"/>
</dbReference>
<dbReference type="InterPro" id="IPR013106">
    <property type="entry name" value="Ig_V-set"/>
</dbReference>
<keyword evidence="5 10" id="KW-0472">Membrane</keyword>
<keyword evidence="14" id="KW-1185">Reference proteome</keyword>
<dbReference type="SMART" id="SM00408">
    <property type="entry name" value="IGc2"/>
    <property type="match status" value="3"/>
</dbReference>
<sequence>MEGRLVHLLCVLVFAAAALRGGQAVLQVSVPPEVDAELGKSVSIPCIYSSSSKTSNVIVEWFITERGGERQRVAFRSSSDSGTDKNTELSGRVTVDQDSSLSLSAVEIGDERDFHCQITAGPAGSGEGSAHLRVYSAPQTPEVSPQTKIISVTDPSVSEVSTCTSKNGNPAPKIIWYKDSTPLPEVTESNDNMYMVPRVVKESSGLYTITNTLYFKTSKEDKDSQFHCQVEYVVPGGRTETKDSPKFSLSLHYYTEEVTFVLVTPKKVKEGDDVTLKCKADGFPEPEYELTKIQPDGSIEDKGTFSGMFTLRSVTRDDGGKYRCEALDFDSPPEVKLKKDITLLVHYLDPVTVSPSSSVSVPLGGSLELGCTTTGSKTPSFMWKKGSQVVSQSASLVLKEVSFEAAGSYSCVASVPGISGLVKEAITNVTVTGKAQIVDLPYSGRVSKEGELLTLSCTAQGHPEPQISWTPTGLEAISSVTGNKVTSTVTLPVTPMLVDSGVTCEASNEHGSSSKKFSVNIRKDTPTVTPPVDTEANRQEQGGSGAAVIAVVVCVLLLLILVGFLYFLQKKGKLPCGRQGKEDIVNTEANADEIVVEMKSGKPNEEAGLLDSNGRQRPMRDQ</sequence>
<dbReference type="Proteomes" id="UP001230051">
    <property type="component" value="Unassembled WGS sequence"/>
</dbReference>
<evidence type="ECO:0000259" key="12">
    <source>
        <dbReference type="PROSITE" id="PS50835"/>
    </source>
</evidence>
<keyword evidence="2 10" id="KW-0812">Transmembrane</keyword>
<keyword evidence="6" id="KW-1015">Disulfide bond</keyword>
<proteinExistence type="predicted"/>
<keyword evidence="4 10" id="KW-1133">Transmembrane helix</keyword>
<dbReference type="SUPFAM" id="SSF48726">
    <property type="entry name" value="Immunoglobulin"/>
    <property type="match status" value="5"/>
</dbReference>
<gene>
    <name evidence="13" type="primary">BCAM</name>
    <name evidence="13" type="ORF">AOXY_G32208</name>
</gene>
<dbReference type="InterPro" id="IPR003599">
    <property type="entry name" value="Ig_sub"/>
</dbReference>
<feature type="transmembrane region" description="Helical" evidence="10">
    <location>
        <begin position="546"/>
        <end position="568"/>
    </location>
</feature>
<dbReference type="Pfam" id="PF07686">
    <property type="entry name" value="V-set"/>
    <property type="match status" value="1"/>
</dbReference>
<comment type="subcellular location">
    <subcellularLocation>
        <location evidence="1">Membrane</location>
        <topology evidence="1">Single-pass type I membrane protein</topology>
    </subcellularLocation>
</comment>
<feature type="region of interest" description="Disordered" evidence="9">
    <location>
        <begin position="598"/>
        <end position="622"/>
    </location>
</feature>
<dbReference type="InterPro" id="IPR036179">
    <property type="entry name" value="Ig-like_dom_sf"/>
</dbReference>
<dbReference type="PANTHER" id="PTHR11973:SF17">
    <property type="entry name" value="BASAL CELL ADHESION MOLECULE"/>
    <property type="match status" value="1"/>
</dbReference>
<keyword evidence="11" id="KW-0732">Signal</keyword>
<keyword evidence="7" id="KW-0325">Glycoprotein</keyword>
<reference evidence="13" key="1">
    <citation type="submission" date="2022-02" db="EMBL/GenBank/DDBJ databases">
        <title>Atlantic sturgeon de novo genome assembly.</title>
        <authorList>
            <person name="Stock M."/>
            <person name="Klopp C."/>
            <person name="Guiguen Y."/>
            <person name="Cabau C."/>
            <person name="Parinello H."/>
            <person name="Santidrian Yebra-Pimentel E."/>
            <person name="Kuhl H."/>
            <person name="Dirks R.P."/>
            <person name="Guessner J."/>
            <person name="Wuertz S."/>
            <person name="Du K."/>
            <person name="Schartl M."/>
        </authorList>
    </citation>
    <scope>NUCLEOTIDE SEQUENCE</scope>
    <source>
        <strain evidence="13">STURGEONOMICS-FGT-2020</strain>
        <tissue evidence="13">Whole blood</tissue>
    </source>
</reference>
<dbReference type="PROSITE" id="PS50835">
    <property type="entry name" value="IG_LIKE"/>
    <property type="match status" value="5"/>
</dbReference>
<evidence type="ECO:0000256" key="7">
    <source>
        <dbReference type="ARBA" id="ARBA00023180"/>
    </source>
</evidence>
<dbReference type="InterPro" id="IPR051116">
    <property type="entry name" value="Surface_Rcpt/Adhesion_Mol"/>
</dbReference>
<dbReference type="GO" id="GO:0005886">
    <property type="term" value="C:plasma membrane"/>
    <property type="evidence" value="ECO:0007669"/>
    <property type="project" value="TreeGrafter"/>
</dbReference>
<name>A0AAD8CI50_ACIOX</name>
<evidence type="ECO:0000256" key="6">
    <source>
        <dbReference type="ARBA" id="ARBA00023157"/>
    </source>
</evidence>
<accession>A0AAD8CI50</accession>
<dbReference type="CDD" id="cd00096">
    <property type="entry name" value="Ig"/>
    <property type="match status" value="1"/>
</dbReference>
<dbReference type="GO" id="GO:0005055">
    <property type="term" value="F:laminin receptor activity"/>
    <property type="evidence" value="ECO:0007669"/>
    <property type="project" value="TreeGrafter"/>
</dbReference>
<keyword evidence="3" id="KW-0677">Repeat</keyword>
<evidence type="ECO:0000256" key="1">
    <source>
        <dbReference type="ARBA" id="ARBA00004479"/>
    </source>
</evidence>
<dbReference type="EMBL" id="JAGXEW010000050">
    <property type="protein sequence ID" value="KAK1151853.1"/>
    <property type="molecule type" value="Genomic_DNA"/>
</dbReference>
<evidence type="ECO:0000256" key="11">
    <source>
        <dbReference type="SAM" id="SignalP"/>
    </source>
</evidence>
<evidence type="ECO:0000256" key="2">
    <source>
        <dbReference type="ARBA" id="ARBA00022692"/>
    </source>
</evidence>
<protein>
    <submittedName>
        <fullName evidence="13">Basal cell adhesion molecule-like isoform X2</fullName>
    </submittedName>
</protein>
<evidence type="ECO:0000256" key="3">
    <source>
        <dbReference type="ARBA" id="ARBA00022737"/>
    </source>
</evidence>
<dbReference type="InterPro" id="IPR013162">
    <property type="entry name" value="CD80_C2-set"/>
</dbReference>
<dbReference type="AlphaFoldDB" id="A0AAD8CI50"/>
<dbReference type="InterPro" id="IPR013783">
    <property type="entry name" value="Ig-like_fold"/>
</dbReference>
<organism evidence="13 14">
    <name type="scientific">Acipenser oxyrinchus oxyrinchus</name>
    <dbReference type="NCBI Taxonomy" id="40147"/>
    <lineage>
        <taxon>Eukaryota</taxon>
        <taxon>Metazoa</taxon>
        <taxon>Chordata</taxon>
        <taxon>Craniata</taxon>
        <taxon>Vertebrata</taxon>
        <taxon>Euteleostomi</taxon>
        <taxon>Actinopterygii</taxon>
        <taxon>Chondrostei</taxon>
        <taxon>Acipenseriformes</taxon>
        <taxon>Acipenseridae</taxon>
        <taxon>Acipenser</taxon>
    </lineage>
</organism>
<evidence type="ECO:0000256" key="8">
    <source>
        <dbReference type="ARBA" id="ARBA00023319"/>
    </source>
</evidence>
<dbReference type="InterPro" id="IPR013098">
    <property type="entry name" value="Ig_I-set"/>
</dbReference>
<dbReference type="PRINTS" id="PR01832">
    <property type="entry name" value="VEGFRECEPTOR"/>
</dbReference>
<comment type="caution">
    <text evidence="13">The sequence shown here is derived from an EMBL/GenBank/DDBJ whole genome shotgun (WGS) entry which is preliminary data.</text>
</comment>
<evidence type="ECO:0000256" key="5">
    <source>
        <dbReference type="ARBA" id="ARBA00023136"/>
    </source>
</evidence>
<evidence type="ECO:0000256" key="4">
    <source>
        <dbReference type="ARBA" id="ARBA00022989"/>
    </source>
</evidence>
<feature type="chain" id="PRO_5042074845" evidence="11">
    <location>
        <begin position="25"/>
        <end position="622"/>
    </location>
</feature>
<dbReference type="InterPro" id="IPR007110">
    <property type="entry name" value="Ig-like_dom"/>
</dbReference>
<evidence type="ECO:0000313" key="14">
    <source>
        <dbReference type="Proteomes" id="UP001230051"/>
    </source>
</evidence>
<dbReference type="Pfam" id="PF08205">
    <property type="entry name" value="C2-set_2"/>
    <property type="match status" value="1"/>
</dbReference>
<keyword evidence="8" id="KW-0393">Immunoglobulin domain</keyword>
<feature type="domain" description="Ig-like" evidence="12">
    <location>
        <begin position="435"/>
        <end position="520"/>
    </location>
</feature>
<feature type="domain" description="Ig-like" evidence="12">
    <location>
        <begin position="141"/>
        <end position="244"/>
    </location>
</feature>
<evidence type="ECO:0000313" key="13">
    <source>
        <dbReference type="EMBL" id="KAK1151853.1"/>
    </source>
</evidence>
<dbReference type="PANTHER" id="PTHR11973">
    <property type="entry name" value="CELL SURFACE GLYCOPROTEIN MUC18-RELATED"/>
    <property type="match status" value="1"/>
</dbReference>
<evidence type="ECO:0000256" key="9">
    <source>
        <dbReference type="SAM" id="MobiDB-lite"/>
    </source>
</evidence>
<dbReference type="Gene3D" id="2.60.40.10">
    <property type="entry name" value="Immunoglobulins"/>
    <property type="match status" value="5"/>
</dbReference>
<dbReference type="Pfam" id="PF07679">
    <property type="entry name" value="I-set"/>
    <property type="match status" value="1"/>
</dbReference>
<dbReference type="SMART" id="SM00409">
    <property type="entry name" value="IG"/>
    <property type="match status" value="4"/>
</dbReference>
<evidence type="ECO:0000256" key="10">
    <source>
        <dbReference type="SAM" id="Phobius"/>
    </source>
</evidence>
<feature type="signal peptide" evidence="11">
    <location>
        <begin position="1"/>
        <end position="24"/>
    </location>
</feature>
<feature type="domain" description="Ig-like" evidence="12">
    <location>
        <begin position="23"/>
        <end position="133"/>
    </location>
</feature>
<feature type="domain" description="Ig-like" evidence="12">
    <location>
        <begin position="245"/>
        <end position="342"/>
    </location>
</feature>
<dbReference type="Pfam" id="PF13927">
    <property type="entry name" value="Ig_3"/>
    <property type="match status" value="2"/>
</dbReference>